<proteinExistence type="predicted"/>
<feature type="coiled-coil region" evidence="1">
    <location>
        <begin position="1210"/>
        <end position="1321"/>
    </location>
</feature>
<keyword evidence="5" id="KW-1185">Reference proteome</keyword>
<feature type="region of interest" description="Disordered" evidence="2">
    <location>
        <begin position="492"/>
        <end position="547"/>
    </location>
</feature>
<dbReference type="Proteomes" id="UP000249723">
    <property type="component" value="Unassembled WGS sequence"/>
</dbReference>
<feature type="region of interest" description="Disordered" evidence="2">
    <location>
        <begin position="1475"/>
        <end position="1592"/>
    </location>
</feature>
<evidence type="ECO:0000256" key="1">
    <source>
        <dbReference type="SAM" id="Coils"/>
    </source>
</evidence>
<feature type="region of interest" description="Disordered" evidence="2">
    <location>
        <begin position="1612"/>
        <end position="1764"/>
    </location>
</feature>
<feature type="domain" description="cDENN" evidence="3">
    <location>
        <begin position="862"/>
        <end position="1082"/>
    </location>
</feature>
<feature type="compositionally biased region" description="Polar residues" evidence="2">
    <location>
        <begin position="177"/>
        <end position="191"/>
    </location>
</feature>
<accession>A0A2X0LUE1</accession>
<feature type="compositionally biased region" description="Polar residues" evidence="2">
    <location>
        <begin position="418"/>
        <end position="439"/>
    </location>
</feature>
<dbReference type="STRING" id="289078.A0A2X0LUE1"/>
<dbReference type="OrthoDB" id="2535917at2759"/>
<feature type="compositionally biased region" description="Polar residues" evidence="2">
    <location>
        <begin position="1557"/>
        <end position="1592"/>
    </location>
</feature>
<keyword evidence="1" id="KW-0175">Coiled coil</keyword>
<reference evidence="5" key="1">
    <citation type="submission" date="2016-10" db="EMBL/GenBank/DDBJ databases">
        <authorList>
            <person name="Jeantristanb JTB J.-T."/>
            <person name="Ricardo R."/>
        </authorList>
    </citation>
    <scope>NUCLEOTIDE SEQUENCE [LARGE SCALE GENOMIC DNA]</scope>
</reference>
<feature type="compositionally biased region" description="Low complexity" evidence="2">
    <location>
        <begin position="161"/>
        <end position="176"/>
    </location>
</feature>
<dbReference type="SMART" id="SM00799">
    <property type="entry name" value="DENN"/>
    <property type="match status" value="1"/>
</dbReference>
<evidence type="ECO:0000313" key="5">
    <source>
        <dbReference type="Proteomes" id="UP000249723"/>
    </source>
</evidence>
<dbReference type="Pfam" id="PF02141">
    <property type="entry name" value="DENN"/>
    <property type="match status" value="1"/>
</dbReference>
<feature type="region of interest" description="Disordered" evidence="2">
    <location>
        <begin position="408"/>
        <end position="439"/>
    </location>
</feature>
<feature type="compositionally biased region" description="Polar residues" evidence="2">
    <location>
        <begin position="1616"/>
        <end position="1626"/>
    </location>
</feature>
<dbReference type="InterPro" id="IPR001194">
    <property type="entry name" value="cDENN_dom"/>
</dbReference>
<name>A0A2X0LUE1_9BASI</name>
<feature type="region of interest" description="Disordered" evidence="2">
    <location>
        <begin position="203"/>
        <end position="257"/>
    </location>
</feature>
<sequence>MSKHGTPIAQRFASSTSLRARAQQDENTSAALVAGSAVAANSGRGSSAAPSHPAPLAASPTPRSVGHGHGRASSAASSVPRSLPPLQQHHSWSTASKHNSLTIKPTDDPFAVAGDDDWERMSDESVLGEAHNGRPTGDDGKPLRRRPSILAGLVIKRRESTSSLSRSTSKAKSISSPRNSAQGPGAGATSSRFAPLRAASSLMSLRQGSKRGANGSEPSSPRLRRSSSLERRSLGSMGGSLADDATTASRTGSDRGSLKLFDSFRHRSPISTRQGPATSSDIEFPTSEDLGIGEQHSSISSKNGVEKIGGLSKVRTSVYTEDDRLAGLGLALTTDAPTRRVVPDNARLSIFSATTYNTADRSTLYSSIGSEYPSSLIRQRLGSTLSQGPTVHDVLEEEEPYDPANEEIEMAEDPNPPSAVQSDATANTSPQLSNQSSSNTLYSPLSVVARSPAQISYTEPPRSYPHSRSATLDSSTTSAAIREHNVRMMGKHAAMGEPQTSPPASPRPSESRQSVRTELGNSGGTPKEPMSAPSANPLSNPSKSMEKSLVHKPLATMYIVAGLPKDPATWSFTDFSDPGTPAPDHSPNAVPRFWRPEVLGCMTTNDECSPALDSLDCNTGTTTGRSASRGGSHTRANSTSKPEFAALSKEEIAKMQAKATKLAFTRDVEILASTTQPPATVAHFPFVVQTSSKLSSAPAFSGSTEAAWESSLSARALSSSCETTYYASCLNVWSHADTVRSNAIRVALHSGSQAKNYAVNKAVRAARSGKKLGAKLAKQLKSPMGAVLRDGRDWTRAGNETDTTEFDLETDGFGESSPAIVNASVLLSELSLYKLAATESEWGDSAATASPLADLPVGLPLWLPYSLILISHAPVYNILSDILRISWARLVLISIQLSFDYSHQLFITHTTVCSYHQDIASHSLQMERILHFVAPRVGEQIRVPVSVATATAQNTYFVATMPGTLDWKTGGSLDHNFIMFPIFKCLHADNLLTIAEIALSPLGRVLFVSAHPIMLSLATFTFQHILELRGWRGLVYPAVAARDIKIYLEDPGPWLIGVTSLCRSIALVDLQPEVVVVDLDSNTVNCDRPQPGSITSGLLRDKARKRLEVAIGNVGGHYGVPSDLVEAFPAGRFRPFDKVEVSGVVRDAERIKPSDSWAWDQERVIQTFDAILAEQPRTGLGRFFNAKKPRKLAELDPSAKHVQAVVRRHAKTFVDRRDDLETKINKLNNKLASLMTESQEWQRSFDTFKSFSDKLTKESVELKTRLEKERREARRLTGTLSVEKKRQADLEASLSATERAREQALSELSNVQAIRDDLERQQQMLMTEMHLILATDSDSSPLVETVFARIEALSSRSDASSRPETVQSLRAHLNRRAGSSDGGTSPLPPNAEEEITTECSKPSLNIDDVEDPEKMDAMRAAVQETLRSIQSRLQIVLRNAESIGQHSNDHRISIDSNLVSGNVVELLDPRRASTSTIGQASGEDETVTINIPQASAGRPRPPPGGPLPETPVQASRTSIVSTAESDASFHTFRTARQPNSGVKYREPRRFQPKPFSLTPSPTVTSADVRSTSPMSEHNRCFSGTRSVTNGSPRFQDHAANESIMSIASFHDARDGSYTTPEPNLPQSAGGFRLNENGSTADSEDTARYSQETLDLEGRSSFGLDDRDFPSHRHRLSSGDGSTDIDDASFVSVYESLDGDHEEEPISARQTPEPPERSVSRQFLTPVSSTGEAIETPPVELFTRAKSPPARMLQRRSVSGEMAGE</sequence>
<feature type="compositionally biased region" description="Polar residues" evidence="2">
    <location>
        <begin position="88"/>
        <end position="103"/>
    </location>
</feature>
<feature type="compositionally biased region" description="Polar residues" evidence="2">
    <location>
        <begin position="1719"/>
        <end position="1730"/>
    </location>
</feature>
<organism evidence="4 5">
    <name type="scientific">Microbotryum saponariae</name>
    <dbReference type="NCBI Taxonomy" id="289078"/>
    <lineage>
        <taxon>Eukaryota</taxon>
        <taxon>Fungi</taxon>
        <taxon>Dikarya</taxon>
        <taxon>Basidiomycota</taxon>
        <taxon>Pucciniomycotina</taxon>
        <taxon>Microbotryomycetes</taxon>
        <taxon>Microbotryales</taxon>
        <taxon>Microbotryaceae</taxon>
        <taxon>Microbotryum</taxon>
    </lineage>
</organism>
<feature type="compositionally biased region" description="Low complexity" evidence="2">
    <location>
        <begin position="529"/>
        <end position="542"/>
    </location>
</feature>
<feature type="region of interest" description="Disordered" evidence="2">
    <location>
        <begin position="1373"/>
        <end position="1408"/>
    </location>
</feature>
<feature type="compositionally biased region" description="Polar residues" evidence="2">
    <location>
        <begin position="1512"/>
        <end position="1525"/>
    </location>
</feature>
<dbReference type="InterPro" id="IPR043153">
    <property type="entry name" value="DENN_C"/>
</dbReference>
<gene>
    <name evidence="4" type="ORF">BZ3500_MVSOF-1268-A1-R1_CHR7-1G09127</name>
</gene>
<feature type="region of interest" description="Disordered" evidence="2">
    <location>
        <begin position="621"/>
        <end position="642"/>
    </location>
</feature>
<evidence type="ECO:0000259" key="3">
    <source>
        <dbReference type="SMART" id="SM00799"/>
    </source>
</evidence>
<dbReference type="Gene3D" id="3.40.50.11500">
    <property type="match status" value="1"/>
</dbReference>
<evidence type="ECO:0000256" key="2">
    <source>
        <dbReference type="SAM" id="MobiDB-lite"/>
    </source>
</evidence>
<feature type="compositionally biased region" description="Low complexity" evidence="2">
    <location>
        <begin position="467"/>
        <end position="478"/>
    </location>
</feature>
<protein>
    <submittedName>
        <fullName evidence="4">BZ3500_MvSof-1268-A1-R1_Chr7-1g09127 protein</fullName>
    </submittedName>
</protein>
<feature type="region of interest" description="Disordered" evidence="2">
    <location>
        <begin position="456"/>
        <end position="478"/>
    </location>
</feature>
<evidence type="ECO:0000313" key="4">
    <source>
        <dbReference type="EMBL" id="SDA02853.1"/>
    </source>
</evidence>
<feature type="compositionally biased region" description="Low complexity" evidence="2">
    <location>
        <begin position="29"/>
        <end position="78"/>
    </location>
</feature>
<feature type="compositionally biased region" description="Pro residues" evidence="2">
    <location>
        <begin position="1499"/>
        <end position="1509"/>
    </location>
</feature>
<dbReference type="EMBL" id="FMWP01000127">
    <property type="protein sequence ID" value="SDA02853.1"/>
    <property type="molecule type" value="Genomic_DNA"/>
</dbReference>
<feature type="region of interest" description="Disordered" evidence="2">
    <location>
        <begin position="1"/>
        <end position="191"/>
    </location>
</feature>
<feature type="compositionally biased region" description="Low complexity" evidence="2">
    <location>
        <begin position="621"/>
        <end position="636"/>
    </location>
</feature>